<feature type="domain" description="Peptidase S49" evidence="2">
    <location>
        <begin position="13"/>
        <end position="101"/>
    </location>
</feature>
<proteinExistence type="inferred from homology"/>
<dbReference type="GO" id="GO:0008233">
    <property type="term" value="F:peptidase activity"/>
    <property type="evidence" value="ECO:0007669"/>
    <property type="project" value="InterPro"/>
</dbReference>
<dbReference type="InParanoid" id="B7FXW8"/>
<keyword evidence="4" id="KW-1185">Reference proteome</keyword>
<dbReference type="Pfam" id="PF01343">
    <property type="entry name" value="Peptidase_S49"/>
    <property type="match status" value="1"/>
</dbReference>
<reference evidence="4" key="2">
    <citation type="submission" date="2008-08" db="EMBL/GenBank/DDBJ databases">
        <authorList>
            <consortium name="Diatom Consortium"/>
            <person name="Grigoriev I."/>
            <person name="Grimwood J."/>
            <person name="Kuo A."/>
            <person name="Otillar R.P."/>
            <person name="Salamov A."/>
            <person name="Detter J.C."/>
            <person name="Lindquist E."/>
            <person name="Shapiro H."/>
            <person name="Lucas S."/>
            <person name="Glavina del Rio T."/>
            <person name="Pitluck S."/>
            <person name="Rokhsar D."/>
            <person name="Bowler C."/>
        </authorList>
    </citation>
    <scope>GENOME REANNOTATION</scope>
    <source>
        <strain evidence="4">CCAP 1055/1</strain>
    </source>
</reference>
<dbReference type="PANTHER" id="PTHR42987:SF4">
    <property type="entry name" value="PROTEASE SOHB-RELATED"/>
    <property type="match status" value="1"/>
</dbReference>
<dbReference type="PaxDb" id="2850-Phatr12241"/>
<comment type="similarity">
    <text evidence="1">Belongs to the peptidase S49 family.</text>
</comment>
<sequence length="101" mass="10576">AQQLVRLRNEPGLTVTIVVDKVAASGGYMIACTASPGRLFAAPFAVVGSIGVIGQTFNIHKTLEGWGVRPLVFRGGRDKAPVGLVGEVTEEGLAKVQDMVD</sequence>
<dbReference type="Gene3D" id="3.90.226.10">
    <property type="entry name" value="2-enoyl-CoA Hydratase, Chain A, domain 1"/>
    <property type="match status" value="1"/>
</dbReference>
<dbReference type="InterPro" id="IPR029045">
    <property type="entry name" value="ClpP/crotonase-like_dom_sf"/>
</dbReference>
<reference evidence="3 4" key="1">
    <citation type="journal article" date="2008" name="Nature">
        <title>The Phaeodactylum genome reveals the evolutionary history of diatom genomes.</title>
        <authorList>
            <person name="Bowler C."/>
            <person name="Allen A.E."/>
            <person name="Badger J.H."/>
            <person name="Grimwood J."/>
            <person name="Jabbari K."/>
            <person name="Kuo A."/>
            <person name="Maheswari U."/>
            <person name="Martens C."/>
            <person name="Maumus F."/>
            <person name="Otillar R.P."/>
            <person name="Rayko E."/>
            <person name="Salamov A."/>
            <person name="Vandepoele K."/>
            <person name="Beszteri B."/>
            <person name="Gruber A."/>
            <person name="Heijde M."/>
            <person name="Katinka M."/>
            <person name="Mock T."/>
            <person name="Valentin K."/>
            <person name="Verret F."/>
            <person name="Berges J.A."/>
            <person name="Brownlee C."/>
            <person name="Cadoret J.P."/>
            <person name="Chiovitti A."/>
            <person name="Choi C.J."/>
            <person name="Coesel S."/>
            <person name="De Martino A."/>
            <person name="Detter J.C."/>
            <person name="Durkin C."/>
            <person name="Falciatore A."/>
            <person name="Fournet J."/>
            <person name="Haruta M."/>
            <person name="Huysman M.J."/>
            <person name="Jenkins B.D."/>
            <person name="Jiroutova K."/>
            <person name="Jorgensen R.E."/>
            <person name="Joubert Y."/>
            <person name="Kaplan A."/>
            <person name="Kroger N."/>
            <person name="Kroth P.G."/>
            <person name="La Roche J."/>
            <person name="Lindquist E."/>
            <person name="Lommer M."/>
            <person name="Martin-Jezequel V."/>
            <person name="Lopez P.J."/>
            <person name="Lucas S."/>
            <person name="Mangogna M."/>
            <person name="McGinnis K."/>
            <person name="Medlin L.K."/>
            <person name="Montsant A."/>
            <person name="Oudot-Le Secq M.P."/>
            <person name="Napoli C."/>
            <person name="Obornik M."/>
            <person name="Parker M.S."/>
            <person name="Petit J.L."/>
            <person name="Porcel B.M."/>
            <person name="Poulsen N."/>
            <person name="Robison M."/>
            <person name="Rychlewski L."/>
            <person name="Rynearson T.A."/>
            <person name="Schmutz J."/>
            <person name="Shapiro H."/>
            <person name="Siaut M."/>
            <person name="Stanley M."/>
            <person name="Sussman M.R."/>
            <person name="Taylor A.R."/>
            <person name="Vardi A."/>
            <person name="von Dassow P."/>
            <person name="Vyverman W."/>
            <person name="Willis A."/>
            <person name="Wyrwicz L.S."/>
            <person name="Rokhsar D.S."/>
            <person name="Weissenbach J."/>
            <person name="Armbrust E.V."/>
            <person name="Green B.R."/>
            <person name="Van de Peer Y."/>
            <person name="Grigoriev I.V."/>
        </authorList>
    </citation>
    <scope>NUCLEOTIDE SEQUENCE [LARGE SCALE GENOMIC DNA]</scope>
    <source>
        <strain evidence="3 4">CCAP 1055/1</strain>
    </source>
</reference>
<dbReference type="GeneID" id="7200586"/>
<protein>
    <recommendedName>
        <fullName evidence="2">Peptidase S49 domain-containing protein</fullName>
    </recommendedName>
</protein>
<evidence type="ECO:0000313" key="4">
    <source>
        <dbReference type="Proteomes" id="UP000000759"/>
    </source>
</evidence>
<dbReference type="Proteomes" id="UP000000759">
    <property type="component" value="Chromosome 7"/>
</dbReference>
<dbReference type="GO" id="GO:0006508">
    <property type="term" value="P:proteolysis"/>
    <property type="evidence" value="ECO:0007669"/>
    <property type="project" value="InterPro"/>
</dbReference>
<dbReference type="STRING" id="556484.B7FXW8"/>
<evidence type="ECO:0000259" key="2">
    <source>
        <dbReference type="Pfam" id="PF01343"/>
    </source>
</evidence>
<dbReference type="AlphaFoldDB" id="B7FXW8"/>
<feature type="non-terminal residue" evidence="3">
    <location>
        <position position="101"/>
    </location>
</feature>
<dbReference type="SUPFAM" id="SSF52096">
    <property type="entry name" value="ClpP/crotonase"/>
    <property type="match status" value="1"/>
</dbReference>
<evidence type="ECO:0000313" key="3">
    <source>
        <dbReference type="EMBL" id="EEC48617.1"/>
    </source>
</evidence>
<dbReference type="InterPro" id="IPR002142">
    <property type="entry name" value="Peptidase_S49"/>
</dbReference>
<dbReference type="KEGG" id="pti:PHATRDRAFT_12241"/>
<dbReference type="EMBL" id="CM000610">
    <property type="protein sequence ID" value="EEC48617.1"/>
    <property type="molecule type" value="Genomic_DNA"/>
</dbReference>
<evidence type="ECO:0000256" key="1">
    <source>
        <dbReference type="ARBA" id="ARBA00008683"/>
    </source>
</evidence>
<dbReference type="HOGENOM" id="CLU_439739_0_0_1"/>
<dbReference type="OrthoDB" id="45421at2759"/>
<feature type="non-terminal residue" evidence="3">
    <location>
        <position position="1"/>
    </location>
</feature>
<dbReference type="PANTHER" id="PTHR42987">
    <property type="entry name" value="PEPTIDASE S49"/>
    <property type="match status" value="1"/>
</dbReference>
<organism evidence="3 4">
    <name type="scientific">Phaeodactylum tricornutum (strain CCAP 1055/1)</name>
    <dbReference type="NCBI Taxonomy" id="556484"/>
    <lineage>
        <taxon>Eukaryota</taxon>
        <taxon>Sar</taxon>
        <taxon>Stramenopiles</taxon>
        <taxon>Ochrophyta</taxon>
        <taxon>Bacillariophyta</taxon>
        <taxon>Bacillariophyceae</taxon>
        <taxon>Bacillariophycidae</taxon>
        <taxon>Naviculales</taxon>
        <taxon>Phaeodactylaceae</taxon>
        <taxon>Phaeodactylum</taxon>
    </lineage>
</organism>
<dbReference type="RefSeq" id="XP_002179631.1">
    <property type="nucleotide sequence ID" value="XM_002179595.1"/>
</dbReference>
<accession>B7FXW8</accession>
<name>B7FXW8_PHATC</name>
<gene>
    <name evidence="3" type="ORF">PHATRDRAFT_12241</name>
</gene>